<dbReference type="PANTHER" id="PTHR11022">
    <property type="entry name" value="PEPTIDOGLYCAN RECOGNITION PROTEIN"/>
    <property type="match status" value="1"/>
</dbReference>
<dbReference type="Gene3D" id="3.40.80.10">
    <property type="entry name" value="Peptidoglycan recognition protein-like"/>
    <property type="match status" value="1"/>
</dbReference>
<dbReference type="InterPro" id="IPR002502">
    <property type="entry name" value="Amidase_domain"/>
</dbReference>
<organism evidence="5 6">
    <name type="scientific">Pseudolycoriella hygida</name>
    <dbReference type="NCBI Taxonomy" id="35572"/>
    <lineage>
        <taxon>Eukaryota</taxon>
        <taxon>Metazoa</taxon>
        <taxon>Ecdysozoa</taxon>
        <taxon>Arthropoda</taxon>
        <taxon>Hexapoda</taxon>
        <taxon>Insecta</taxon>
        <taxon>Pterygota</taxon>
        <taxon>Neoptera</taxon>
        <taxon>Endopterygota</taxon>
        <taxon>Diptera</taxon>
        <taxon>Nematocera</taxon>
        <taxon>Sciaroidea</taxon>
        <taxon>Sciaridae</taxon>
        <taxon>Pseudolycoriella</taxon>
    </lineage>
</organism>
<comment type="caution">
    <text evidence="5">The sequence shown here is derived from an EMBL/GenBank/DDBJ whole genome shotgun (WGS) entry which is preliminary data.</text>
</comment>
<feature type="domain" description="Peptidoglycan recognition protein family" evidence="4">
    <location>
        <begin position="1"/>
        <end position="114"/>
    </location>
</feature>
<proteinExistence type="inferred from homology"/>
<comment type="similarity">
    <text evidence="1">Belongs to the N-acetylmuramoyl-L-alanine amidase 2 family.</text>
</comment>
<name>A0A9Q0N184_9DIPT</name>
<protein>
    <submittedName>
        <fullName evidence="5">Peptidoglycan-recognition protein LA</fullName>
    </submittedName>
</protein>
<keyword evidence="3" id="KW-0391">Immunity</keyword>
<keyword evidence="2" id="KW-0399">Innate immunity</keyword>
<dbReference type="InterPro" id="IPR036505">
    <property type="entry name" value="Amidase/PGRP_sf"/>
</dbReference>
<dbReference type="GO" id="GO:0009253">
    <property type="term" value="P:peptidoglycan catabolic process"/>
    <property type="evidence" value="ECO:0007669"/>
    <property type="project" value="InterPro"/>
</dbReference>
<keyword evidence="6" id="KW-1185">Reference proteome</keyword>
<dbReference type="GO" id="GO:0008270">
    <property type="term" value="F:zinc ion binding"/>
    <property type="evidence" value="ECO:0007669"/>
    <property type="project" value="InterPro"/>
</dbReference>
<dbReference type="OrthoDB" id="10001926at2759"/>
<gene>
    <name evidence="5" type="primary">PGRP-LA</name>
    <name evidence="5" type="ORF">Bhyg_05651</name>
</gene>
<dbReference type="SUPFAM" id="SSF55846">
    <property type="entry name" value="N-acetylmuramoyl-L-alanine amidase-like"/>
    <property type="match status" value="1"/>
</dbReference>
<dbReference type="InterPro" id="IPR015510">
    <property type="entry name" value="PGRP"/>
</dbReference>
<accession>A0A9Q0N184</accession>
<evidence type="ECO:0000256" key="2">
    <source>
        <dbReference type="ARBA" id="ARBA00022588"/>
    </source>
</evidence>
<dbReference type="InterPro" id="IPR006619">
    <property type="entry name" value="PGRP_domain_met/bac"/>
</dbReference>
<dbReference type="GO" id="GO:0008745">
    <property type="term" value="F:N-acetylmuramoyl-L-alanine amidase activity"/>
    <property type="evidence" value="ECO:0007669"/>
    <property type="project" value="InterPro"/>
</dbReference>
<dbReference type="GO" id="GO:0045087">
    <property type="term" value="P:innate immune response"/>
    <property type="evidence" value="ECO:0007669"/>
    <property type="project" value="UniProtKB-KW"/>
</dbReference>
<dbReference type="CDD" id="cd06583">
    <property type="entry name" value="PGRP"/>
    <property type="match status" value="1"/>
</dbReference>
<sequence>MITHIGVQSRPCNNIYNCSIKMRTIQDSAIAEKKWDDLPANFYVSNDGYIYVGRGWNTVNEYNHLSLAICFMGDYVRYEPSPRQVEGVKYLLTYGLTRQFIDKNYKLVAHNQTQATKSPGVNVYKEVVKLPHWYPCGTDGYPKCDI</sequence>
<evidence type="ECO:0000313" key="5">
    <source>
        <dbReference type="EMBL" id="KAJ6640719.1"/>
    </source>
</evidence>
<dbReference type="AlphaFoldDB" id="A0A9Q0N184"/>
<evidence type="ECO:0000313" key="6">
    <source>
        <dbReference type="Proteomes" id="UP001151699"/>
    </source>
</evidence>
<evidence type="ECO:0000256" key="1">
    <source>
        <dbReference type="ARBA" id="ARBA00007553"/>
    </source>
</evidence>
<dbReference type="Pfam" id="PF01510">
    <property type="entry name" value="Amidase_2"/>
    <property type="match status" value="1"/>
</dbReference>
<dbReference type="PANTHER" id="PTHR11022:SF76">
    <property type="entry name" value="PEPTIDOGLYCAN-RECOGNITION PROTEIN LA"/>
    <property type="match status" value="1"/>
</dbReference>
<dbReference type="Proteomes" id="UP001151699">
    <property type="component" value="Chromosome B"/>
</dbReference>
<evidence type="ECO:0000256" key="3">
    <source>
        <dbReference type="ARBA" id="ARBA00022859"/>
    </source>
</evidence>
<reference evidence="5" key="1">
    <citation type="submission" date="2022-07" db="EMBL/GenBank/DDBJ databases">
        <authorList>
            <person name="Trinca V."/>
            <person name="Uliana J.V.C."/>
            <person name="Torres T.T."/>
            <person name="Ward R.J."/>
            <person name="Monesi N."/>
        </authorList>
    </citation>
    <scope>NUCLEOTIDE SEQUENCE</scope>
    <source>
        <strain evidence="5">HSMRA1968</strain>
        <tissue evidence="5">Whole embryos</tissue>
    </source>
</reference>
<dbReference type="SMART" id="SM00701">
    <property type="entry name" value="PGRP"/>
    <property type="match status" value="1"/>
</dbReference>
<evidence type="ECO:0000259" key="4">
    <source>
        <dbReference type="SMART" id="SM00701"/>
    </source>
</evidence>
<dbReference type="EMBL" id="WJQU01000002">
    <property type="protein sequence ID" value="KAJ6640719.1"/>
    <property type="molecule type" value="Genomic_DNA"/>
</dbReference>